<evidence type="ECO:0000259" key="3">
    <source>
        <dbReference type="PROSITE" id="PS51186"/>
    </source>
</evidence>
<gene>
    <name evidence="4" type="ORF">CRI94_15885</name>
</gene>
<reference evidence="4 5" key="1">
    <citation type="submission" date="2017-10" db="EMBL/GenBank/DDBJ databases">
        <title>Draft genome of Longibacter Salinarum.</title>
        <authorList>
            <person name="Goh K.M."/>
            <person name="Shamsir M.S."/>
            <person name="Lim S.W."/>
        </authorList>
    </citation>
    <scope>NUCLEOTIDE SEQUENCE [LARGE SCALE GENOMIC DNA]</scope>
    <source>
        <strain evidence="4 5">KCTC 52045</strain>
    </source>
</reference>
<dbReference type="CDD" id="cd04301">
    <property type="entry name" value="NAT_SF"/>
    <property type="match status" value="1"/>
</dbReference>
<evidence type="ECO:0000256" key="2">
    <source>
        <dbReference type="ARBA" id="ARBA00023315"/>
    </source>
</evidence>
<dbReference type="EMBL" id="PDEQ01000010">
    <property type="protein sequence ID" value="PEN11270.1"/>
    <property type="molecule type" value="Genomic_DNA"/>
</dbReference>
<dbReference type="GO" id="GO:0016747">
    <property type="term" value="F:acyltransferase activity, transferring groups other than amino-acyl groups"/>
    <property type="evidence" value="ECO:0007669"/>
    <property type="project" value="InterPro"/>
</dbReference>
<dbReference type="InterPro" id="IPR016181">
    <property type="entry name" value="Acyl_CoA_acyltransferase"/>
</dbReference>
<accession>A0A2A8CU41</accession>
<proteinExistence type="predicted"/>
<evidence type="ECO:0000313" key="5">
    <source>
        <dbReference type="Proteomes" id="UP000220102"/>
    </source>
</evidence>
<organism evidence="4 5">
    <name type="scientific">Longibacter salinarum</name>
    <dbReference type="NCBI Taxonomy" id="1850348"/>
    <lineage>
        <taxon>Bacteria</taxon>
        <taxon>Pseudomonadati</taxon>
        <taxon>Rhodothermota</taxon>
        <taxon>Rhodothermia</taxon>
        <taxon>Rhodothermales</taxon>
        <taxon>Salisaetaceae</taxon>
        <taxon>Longibacter</taxon>
    </lineage>
</organism>
<dbReference type="Proteomes" id="UP000220102">
    <property type="component" value="Unassembled WGS sequence"/>
</dbReference>
<dbReference type="InterPro" id="IPR000182">
    <property type="entry name" value="GNAT_dom"/>
</dbReference>
<keyword evidence="1 4" id="KW-0808">Transferase</keyword>
<evidence type="ECO:0000256" key="1">
    <source>
        <dbReference type="ARBA" id="ARBA00022679"/>
    </source>
</evidence>
<sequence length="148" mass="16971">MKIRTADLSDVETLVEFNQAMAQETEDKSLDTSTLQAGVRALMLDSKKGFYLVAERNGTVVGSLMITTEWSDWRNGTFWWVQSVYVRLEARREGVYSALYAHVKAMARNEDDVCGIRLYVEKDNAAARTTYENLGMNQTAYRMYEQMI</sequence>
<dbReference type="AlphaFoldDB" id="A0A2A8CU41"/>
<dbReference type="SUPFAM" id="SSF55729">
    <property type="entry name" value="Acyl-CoA N-acyltransferases (Nat)"/>
    <property type="match status" value="1"/>
</dbReference>
<dbReference type="PROSITE" id="PS51186">
    <property type="entry name" value="GNAT"/>
    <property type="match status" value="1"/>
</dbReference>
<keyword evidence="5" id="KW-1185">Reference proteome</keyword>
<dbReference type="PANTHER" id="PTHR43877">
    <property type="entry name" value="AMINOALKYLPHOSPHONATE N-ACETYLTRANSFERASE-RELATED-RELATED"/>
    <property type="match status" value="1"/>
</dbReference>
<name>A0A2A8CU41_9BACT</name>
<dbReference type="Gene3D" id="3.40.630.30">
    <property type="match status" value="1"/>
</dbReference>
<dbReference type="Pfam" id="PF00583">
    <property type="entry name" value="Acetyltransf_1"/>
    <property type="match status" value="1"/>
</dbReference>
<keyword evidence="2" id="KW-0012">Acyltransferase</keyword>
<dbReference type="InterPro" id="IPR050832">
    <property type="entry name" value="Bact_Acetyltransf"/>
</dbReference>
<evidence type="ECO:0000313" key="4">
    <source>
        <dbReference type="EMBL" id="PEN11270.1"/>
    </source>
</evidence>
<dbReference type="PANTHER" id="PTHR43877:SF2">
    <property type="entry name" value="AMINOALKYLPHOSPHONATE N-ACETYLTRANSFERASE-RELATED"/>
    <property type="match status" value="1"/>
</dbReference>
<protein>
    <submittedName>
        <fullName evidence="4">GNAT family N-acetyltransferase</fullName>
    </submittedName>
</protein>
<comment type="caution">
    <text evidence="4">The sequence shown here is derived from an EMBL/GenBank/DDBJ whole genome shotgun (WGS) entry which is preliminary data.</text>
</comment>
<dbReference type="RefSeq" id="WP_098078280.1">
    <property type="nucleotide sequence ID" value="NZ_PDEQ01000010.1"/>
</dbReference>
<dbReference type="OrthoDB" id="9805924at2"/>
<feature type="domain" description="N-acetyltransferase" evidence="3">
    <location>
        <begin position="1"/>
        <end position="148"/>
    </location>
</feature>